<feature type="domain" description="Prepilin type IV endopeptidase peptidase" evidence="2">
    <location>
        <begin position="17"/>
        <end position="117"/>
    </location>
</feature>
<feature type="transmembrane region" description="Helical" evidence="1">
    <location>
        <begin position="144"/>
        <end position="164"/>
    </location>
</feature>
<dbReference type="EMBL" id="CP031598">
    <property type="protein sequence ID" value="QEW28180.1"/>
    <property type="molecule type" value="Genomic_DNA"/>
</dbReference>
<proteinExistence type="predicted"/>
<evidence type="ECO:0000313" key="4">
    <source>
        <dbReference type="EMBL" id="QEW28180.1"/>
    </source>
</evidence>
<name>A0A0T5P5Q7_9RHOB</name>
<dbReference type="Gene3D" id="1.20.120.1220">
    <property type="match status" value="1"/>
</dbReference>
<dbReference type="AlphaFoldDB" id="A0A0T5P5Q7"/>
<keyword evidence="4" id="KW-0645">Protease</keyword>
<dbReference type="GO" id="GO:0004190">
    <property type="term" value="F:aspartic-type endopeptidase activity"/>
    <property type="evidence" value="ECO:0007669"/>
    <property type="project" value="InterPro"/>
</dbReference>
<sequence length="166" mass="17951">MALAISPTEALWFLPFVVPLCLWVMWSDLSAMRIPNVAVLTLAAIFLVVGLIALPWADYPWRLLTMIVVLVLMFGANVIGVMGAGDSKFIAAAAPFIDPGDVGPLCFIFAANLLACFVTHRIAKHTALRRLAPNWTSWDRGRKFPMGFALGATLIAYLALGAAYGT</sequence>
<keyword evidence="1" id="KW-1133">Transmembrane helix</keyword>
<evidence type="ECO:0000256" key="1">
    <source>
        <dbReference type="SAM" id="Phobius"/>
    </source>
</evidence>
<dbReference type="Proteomes" id="UP000051401">
    <property type="component" value="Unassembled WGS sequence"/>
</dbReference>
<dbReference type="STRING" id="540747.SAMN04488031_112107"/>
<dbReference type="RefSeq" id="WP_057818171.1">
    <property type="nucleotide sequence ID" value="NZ_CAXRJZ010000123.1"/>
</dbReference>
<dbReference type="GO" id="GO:0006508">
    <property type="term" value="P:proteolysis"/>
    <property type="evidence" value="ECO:0007669"/>
    <property type="project" value="UniProtKB-KW"/>
</dbReference>
<reference evidence="3 5" key="1">
    <citation type="submission" date="2015-04" db="EMBL/GenBank/DDBJ databases">
        <title>The draft genome sequence of Roseovarius indicus B108T.</title>
        <authorList>
            <person name="Li G."/>
            <person name="Lai Q."/>
            <person name="Shao Z."/>
            <person name="Yan P."/>
        </authorList>
    </citation>
    <scope>NUCLEOTIDE SEQUENCE [LARGE SCALE GENOMIC DNA]</scope>
    <source>
        <strain evidence="3 5">B108</strain>
    </source>
</reference>
<dbReference type="PATRIC" id="fig|540747.5.peg.1398"/>
<keyword evidence="5" id="KW-1185">Reference proteome</keyword>
<dbReference type="OrthoDB" id="7709484at2"/>
<dbReference type="GO" id="GO:0016020">
    <property type="term" value="C:membrane"/>
    <property type="evidence" value="ECO:0007669"/>
    <property type="project" value="InterPro"/>
</dbReference>
<keyword evidence="4" id="KW-0378">Hydrolase</keyword>
<gene>
    <name evidence="4" type="ORF">RIdsm_04006</name>
    <name evidence="3" type="ORF">XM52_18255</name>
</gene>
<feature type="transmembrane region" description="Helical" evidence="1">
    <location>
        <begin position="37"/>
        <end position="56"/>
    </location>
</feature>
<dbReference type="KEGG" id="rid:RIdsm_04006"/>
<feature type="transmembrane region" description="Helical" evidence="1">
    <location>
        <begin position="102"/>
        <end position="123"/>
    </location>
</feature>
<feature type="transmembrane region" description="Helical" evidence="1">
    <location>
        <begin position="63"/>
        <end position="82"/>
    </location>
</feature>
<accession>A0A0T5P5Q7</accession>
<keyword evidence="1" id="KW-0812">Transmembrane</keyword>
<evidence type="ECO:0000313" key="6">
    <source>
        <dbReference type="Proteomes" id="UP000325785"/>
    </source>
</evidence>
<dbReference type="Pfam" id="PF01478">
    <property type="entry name" value="Peptidase_A24"/>
    <property type="match status" value="1"/>
</dbReference>
<reference evidence="4 6" key="2">
    <citation type="submission" date="2018-08" db="EMBL/GenBank/DDBJ databases">
        <title>Genetic Globetrotter - A new plasmid hitch-hiking vast phylogenetic and geographic distances.</title>
        <authorList>
            <person name="Vollmers J."/>
            <person name="Petersen J."/>
        </authorList>
    </citation>
    <scope>NUCLEOTIDE SEQUENCE [LARGE SCALE GENOMIC DNA]</scope>
    <source>
        <strain evidence="4 6">DSM 26383</strain>
    </source>
</reference>
<organism evidence="3 5">
    <name type="scientific">Roseovarius indicus</name>
    <dbReference type="NCBI Taxonomy" id="540747"/>
    <lineage>
        <taxon>Bacteria</taxon>
        <taxon>Pseudomonadati</taxon>
        <taxon>Pseudomonadota</taxon>
        <taxon>Alphaproteobacteria</taxon>
        <taxon>Rhodobacterales</taxon>
        <taxon>Roseobacteraceae</taxon>
        <taxon>Roseovarius</taxon>
    </lineage>
</organism>
<feature type="transmembrane region" description="Helical" evidence="1">
    <location>
        <begin position="12"/>
        <end position="31"/>
    </location>
</feature>
<evidence type="ECO:0000313" key="3">
    <source>
        <dbReference type="EMBL" id="KRS16531.1"/>
    </source>
</evidence>
<evidence type="ECO:0000259" key="2">
    <source>
        <dbReference type="Pfam" id="PF01478"/>
    </source>
</evidence>
<evidence type="ECO:0000313" key="5">
    <source>
        <dbReference type="Proteomes" id="UP000051401"/>
    </source>
</evidence>
<dbReference type="Proteomes" id="UP000325785">
    <property type="component" value="Chromosome"/>
</dbReference>
<protein>
    <submittedName>
        <fullName evidence="4">Flp pilus assembly protein, protease CpaA</fullName>
    </submittedName>
    <submittedName>
        <fullName evidence="3">Membrane protein</fullName>
    </submittedName>
</protein>
<dbReference type="InterPro" id="IPR000045">
    <property type="entry name" value="Prepilin_IV_endopep_pep"/>
</dbReference>
<keyword evidence="1" id="KW-0472">Membrane</keyword>
<dbReference type="EMBL" id="LAXI01000013">
    <property type="protein sequence ID" value="KRS16531.1"/>
    <property type="molecule type" value="Genomic_DNA"/>
</dbReference>